<organism evidence="1 2">
    <name type="scientific">Plakobranchus ocellatus</name>
    <dbReference type="NCBI Taxonomy" id="259542"/>
    <lineage>
        <taxon>Eukaryota</taxon>
        <taxon>Metazoa</taxon>
        <taxon>Spiralia</taxon>
        <taxon>Lophotrochozoa</taxon>
        <taxon>Mollusca</taxon>
        <taxon>Gastropoda</taxon>
        <taxon>Heterobranchia</taxon>
        <taxon>Euthyneura</taxon>
        <taxon>Panpulmonata</taxon>
        <taxon>Sacoglossa</taxon>
        <taxon>Placobranchoidea</taxon>
        <taxon>Plakobranchidae</taxon>
        <taxon>Plakobranchus</taxon>
    </lineage>
</organism>
<reference evidence="1 2" key="1">
    <citation type="journal article" date="2021" name="Elife">
        <title>Chloroplast acquisition without the gene transfer in kleptoplastic sea slugs, Plakobranchus ocellatus.</title>
        <authorList>
            <person name="Maeda T."/>
            <person name="Takahashi S."/>
            <person name="Yoshida T."/>
            <person name="Shimamura S."/>
            <person name="Takaki Y."/>
            <person name="Nagai Y."/>
            <person name="Toyoda A."/>
            <person name="Suzuki Y."/>
            <person name="Arimoto A."/>
            <person name="Ishii H."/>
            <person name="Satoh N."/>
            <person name="Nishiyama T."/>
            <person name="Hasebe M."/>
            <person name="Maruyama T."/>
            <person name="Minagawa J."/>
            <person name="Obokata J."/>
            <person name="Shigenobu S."/>
        </authorList>
    </citation>
    <scope>NUCLEOTIDE SEQUENCE [LARGE SCALE GENOMIC DNA]</scope>
</reference>
<dbReference type="EMBL" id="BLXT01006082">
    <property type="protein sequence ID" value="GFO28766.1"/>
    <property type="molecule type" value="Genomic_DNA"/>
</dbReference>
<gene>
    <name evidence="1" type="ORF">PoB_005527100</name>
</gene>
<keyword evidence="2" id="KW-1185">Reference proteome</keyword>
<dbReference type="Proteomes" id="UP000735302">
    <property type="component" value="Unassembled WGS sequence"/>
</dbReference>
<sequence length="149" mass="17382">MRNEKHRAVSKNRSREKVKHTTGFAIHCIWHENCDAEGANKLHEVFPNLGEDLSKRGEGTGRKQETVICRLQVGHTLLTQSYLLKMRNSLICYACDSIYTVRHMLIECPDFQVTRKKYFSVTDMYTLFREVNPSRIVGYLKELGVYRNI</sequence>
<evidence type="ECO:0000313" key="2">
    <source>
        <dbReference type="Proteomes" id="UP000735302"/>
    </source>
</evidence>
<accession>A0AAV4C069</accession>
<dbReference type="AlphaFoldDB" id="A0AAV4C069"/>
<name>A0AAV4C069_9GAST</name>
<comment type="caution">
    <text evidence="1">The sequence shown here is derived from an EMBL/GenBank/DDBJ whole genome shotgun (WGS) entry which is preliminary data.</text>
</comment>
<protein>
    <submittedName>
        <fullName evidence="1">Ribonuclease hi</fullName>
    </submittedName>
</protein>
<evidence type="ECO:0000313" key="1">
    <source>
        <dbReference type="EMBL" id="GFO28766.1"/>
    </source>
</evidence>
<proteinExistence type="predicted"/>